<dbReference type="GO" id="GO:0016887">
    <property type="term" value="F:ATP hydrolysis activity"/>
    <property type="evidence" value="ECO:0007669"/>
    <property type="project" value="InterPro"/>
</dbReference>
<dbReference type="NCBIfam" id="TIGR01525">
    <property type="entry name" value="ATPase-IB_hvy"/>
    <property type="match status" value="1"/>
</dbReference>
<dbReference type="Gene3D" id="3.40.50.1000">
    <property type="entry name" value="HAD superfamily/HAD-like"/>
    <property type="match status" value="1"/>
</dbReference>
<dbReference type="InterPro" id="IPR008250">
    <property type="entry name" value="ATPase_P-typ_transduc_dom_A_sf"/>
</dbReference>
<feature type="transmembrane region" description="Helical" evidence="12">
    <location>
        <begin position="761"/>
        <end position="779"/>
    </location>
</feature>
<keyword evidence="4 12" id="KW-0479">Metal-binding</keyword>
<dbReference type="SFLD" id="SFLDG00002">
    <property type="entry name" value="C1.7:_P-type_atpase_like"/>
    <property type="match status" value="1"/>
</dbReference>
<dbReference type="GO" id="GO:0005886">
    <property type="term" value="C:plasma membrane"/>
    <property type="evidence" value="ECO:0007669"/>
    <property type="project" value="UniProtKB-SubCell"/>
</dbReference>
<evidence type="ECO:0000256" key="5">
    <source>
        <dbReference type="ARBA" id="ARBA00022741"/>
    </source>
</evidence>
<gene>
    <name evidence="15" type="ORF">SAMN05216184_10951</name>
</gene>
<dbReference type="PROSITE" id="PS00154">
    <property type="entry name" value="ATPASE_E1_E2"/>
    <property type="match status" value="1"/>
</dbReference>
<dbReference type="Pfam" id="PF00403">
    <property type="entry name" value="HMA"/>
    <property type="match status" value="1"/>
</dbReference>
<dbReference type="SFLD" id="SFLDS00003">
    <property type="entry name" value="Haloacid_Dehalogenase"/>
    <property type="match status" value="1"/>
</dbReference>
<dbReference type="InterPro" id="IPR001757">
    <property type="entry name" value="P_typ_ATPase"/>
</dbReference>
<keyword evidence="5 12" id="KW-0547">Nucleotide-binding</keyword>
<keyword evidence="16" id="KW-1185">Reference proteome</keyword>
<dbReference type="InterPro" id="IPR006121">
    <property type="entry name" value="HMA_dom"/>
</dbReference>
<dbReference type="InterPro" id="IPR036163">
    <property type="entry name" value="HMA_dom_sf"/>
</dbReference>
<comment type="similarity">
    <text evidence="2 12">Belongs to the cation transport ATPase (P-type) (TC 3.A.3) family. Type IB subfamily.</text>
</comment>
<dbReference type="InterPro" id="IPR044492">
    <property type="entry name" value="P_typ_ATPase_HD_dom"/>
</dbReference>
<name>A0A2Y9AHQ1_9MICO</name>
<feature type="transmembrane region" description="Helical" evidence="12">
    <location>
        <begin position="191"/>
        <end position="213"/>
    </location>
</feature>
<dbReference type="GO" id="GO:0043682">
    <property type="term" value="F:P-type divalent copper transporter activity"/>
    <property type="evidence" value="ECO:0007669"/>
    <property type="project" value="TreeGrafter"/>
</dbReference>
<keyword evidence="6 12" id="KW-0067">ATP-binding</keyword>
<feature type="transmembrane region" description="Helical" evidence="12">
    <location>
        <begin position="233"/>
        <end position="253"/>
    </location>
</feature>
<dbReference type="InterPro" id="IPR036412">
    <property type="entry name" value="HAD-like_sf"/>
</dbReference>
<dbReference type="Gene3D" id="3.30.70.100">
    <property type="match status" value="1"/>
</dbReference>
<evidence type="ECO:0000256" key="2">
    <source>
        <dbReference type="ARBA" id="ARBA00006024"/>
    </source>
</evidence>
<feature type="region of interest" description="Disordered" evidence="13">
    <location>
        <begin position="78"/>
        <end position="122"/>
    </location>
</feature>
<evidence type="ECO:0000313" key="15">
    <source>
        <dbReference type="EMBL" id="SSA43991.1"/>
    </source>
</evidence>
<evidence type="ECO:0000256" key="4">
    <source>
        <dbReference type="ARBA" id="ARBA00022723"/>
    </source>
</evidence>
<dbReference type="CDD" id="cd02094">
    <property type="entry name" value="P-type_ATPase_Cu-like"/>
    <property type="match status" value="1"/>
</dbReference>
<reference evidence="15 16" key="1">
    <citation type="submission" date="2016-10" db="EMBL/GenBank/DDBJ databases">
        <authorList>
            <person name="Cai Z."/>
        </authorList>
    </citation>
    <scope>NUCLEOTIDE SEQUENCE [LARGE SCALE GENOMIC DNA]</scope>
    <source>
        <strain evidence="15 16">CGMCC 1.10826</strain>
    </source>
</reference>
<evidence type="ECO:0000313" key="16">
    <source>
        <dbReference type="Proteomes" id="UP000250222"/>
    </source>
</evidence>
<dbReference type="Gene3D" id="2.70.150.10">
    <property type="entry name" value="Calcium-transporting ATPase, cytoplasmic transduction domain A"/>
    <property type="match status" value="1"/>
</dbReference>
<dbReference type="EMBL" id="UETB01000009">
    <property type="protein sequence ID" value="SSA43991.1"/>
    <property type="molecule type" value="Genomic_DNA"/>
</dbReference>
<evidence type="ECO:0000256" key="6">
    <source>
        <dbReference type="ARBA" id="ARBA00022840"/>
    </source>
</evidence>
<feature type="transmembrane region" description="Helical" evidence="12">
    <location>
        <begin position="738"/>
        <end position="755"/>
    </location>
</feature>
<evidence type="ECO:0000256" key="3">
    <source>
        <dbReference type="ARBA" id="ARBA00022692"/>
    </source>
</evidence>
<evidence type="ECO:0000256" key="9">
    <source>
        <dbReference type="ARBA" id="ARBA00023136"/>
    </source>
</evidence>
<organism evidence="15 16">
    <name type="scientific">Georgenia satyanarayanai</name>
    <dbReference type="NCBI Taxonomy" id="860221"/>
    <lineage>
        <taxon>Bacteria</taxon>
        <taxon>Bacillati</taxon>
        <taxon>Actinomycetota</taxon>
        <taxon>Actinomycetes</taxon>
        <taxon>Micrococcales</taxon>
        <taxon>Bogoriellaceae</taxon>
        <taxon>Georgenia</taxon>
    </lineage>
</organism>
<dbReference type="SUPFAM" id="SSF81653">
    <property type="entry name" value="Calcium ATPase, transduction domain A"/>
    <property type="match status" value="1"/>
</dbReference>
<dbReference type="InterPro" id="IPR023298">
    <property type="entry name" value="ATPase_P-typ_TM_dom_sf"/>
</dbReference>
<evidence type="ECO:0000256" key="12">
    <source>
        <dbReference type="RuleBase" id="RU362081"/>
    </source>
</evidence>
<dbReference type="NCBIfam" id="TIGR01511">
    <property type="entry name" value="ATPase-IB1_Cu"/>
    <property type="match status" value="1"/>
</dbReference>
<keyword evidence="3 12" id="KW-0812">Transmembrane</keyword>
<dbReference type="PANTHER" id="PTHR43520:SF8">
    <property type="entry name" value="P-TYPE CU(+) TRANSPORTER"/>
    <property type="match status" value="1"/>
</dbReference>
<evidence type="ECO:0000259" key="14">
    <source>
        <dbReference type="PROSITE" id="PS50846"/>
    </source>
</evidence>
<dbReference type="PROSITE" id="PS01047">
    <property type="entry name" value="HMA_1"/>
    <property type="match status" value="1"/>
</dbReference>
<dbReference type="FunFam" id="2.70.150.10:FF:000002">
    <property type="entry name" value="Copper-transporting ATPase 1, putative"/>
    <property type="match status" value="1"/>
</dbReference>
<comment type="catalytic activity">
    <reaction evidence="10">
        <text>ATP + H2O = ADP + phosphate + H(+)</text>
        <dbReference type="Rhea" id="RHEA:13065"/>
        <dbReference type="ChEBI" id="CHEBI:15377"/>
        <dbReference type="ChEBI" id="CHEBI:15378"/>
        <dbReference type="ChEBI" id="CHEBI:30616"/>
        <dbReference type="ChEBI" id="CHEBI:43474"/>
        <dbReference type="ChEBI" id="CHEBI:456216"/>
    </reaction>
</comment>
<evidence type="ECO:0000256" key="7">
    <source>
        <dbReference type="ARBA" id="ARBA00022967"/>
    </source>
</evidence>
<evidence type="ECO:0000256" key="10">
    <source>
        <dbReference type="ARBA" id="ARBA00049360"/>
    </source>
</evidence>
<evidence type="ECO:0000256" key="8">
    <source>
        <dbReference type="ARBA" id="ARBA00022989"/>
    </source>
</evidence>
<dbReference type="NCBIfam" id="TIGR01494">
    <property type="entry name" value="ATPase_P-type"/>
    <property type="match status" value="1"/>
</dbReference>
<keyword evidence="8 12" id="KW-1133">Transmembrane helix</keyword>
<dbReference type="InterPro" id="IPR059000">
    <property type="entry name" value="ATPase_P-type_domA"/>
</dbReference>
<keyword evidence="7" id="KW-1278">Translocase</keyword>
<evidence type="ECO:0000256" key="13">
    <source>
        <dbReference type="SAM" id="MobiDB-lite"/>
    </source>
</evidence>
<dbReference type="InterPro" id="IPR017969">
    <property type="entry name" value="Heavy-metal-associated_CS"/>
</dbReference>
<dbReference type="Proteomes" id="UP000250222">
    <property type="component" value="Unassembled WGS sequence"/>
</dbReference>
<dbReference type="RefSeq" id="WP_110852908.1">
    <property type="nucleotide sequence ID" value="NZ_QKLZ01000009.1"/>
</dbReference>
<keyword evidence="12" id="KW-1003">Cell membrane</keyword>
<evidence type="ECO:0000256" key="11">
    <source>
        <dbReference type="ARBA" id="ARBA00074171"/>
    </source>
</evidence>
<dbReference type="SUPFAM" id="SSF81665">
    <property type="entry name" value="Calcium ATPase, transmembrane domain M"/>
    <property type="match status" value="1"/>
</dbReference>
<dbReference type="SUPFAM" id="SSF55008">
    <property type="entry name" value="HMA, heavy metal-associated domain"/>
    <property type="match status" value="1"/>
</dbReference>
<evidence type="ECO:0000256" key="1">
    <source>
        <dbReference type="ARBA" id="ARBA00004651"/>
    </source>
</evidence>
<dbReference type="Gene3D" id="3.40.1110.10">
    <property type="entry name" value="Calcium-transporting ATPase, cytoplasmic domain N"/>
    <property type="match status" value="1"/>
</dbReference>
<dbReference type="InterPro" id="IPR023214">
    <property type="entry name" value="HAD_sf"/>
</dbReference>
<dbReference type="GO" id="GO:0005507">
    <property type="term" value="F:copper ion binding"/>
    <property type="evidence" value="ECO:0007669"/>
    <property type="project" value="TreeGrafter"/>
</dbReference>
<proteinExistence type="inferred from homology"/>
<dbReference type="GO" id="GO:0005524">
    <property type="term" value="F:ATP binding"/>
    <property type="evidence" value="ECO:0007669"/>
    <property type="project" value="UniProtKB-UniRule"/>
</dbReference>
<dbReference type="PANTHER" id="PTHR43520">
    <property type="entry name" value="ATP7, ISOFORM B"/>
    <property type="match status" value="1"/>
</dbReference>
<dbReference type="FunFam" id="3.30.70.100:FF:000005">
    <property type="entry name" value="Copper-exporting P-type ATPase A"/>
    <property type="match status" value="1"/>
</dbReference>
<dbReference type="Pfam" id="PF00122">
    <property type="entry name" value="E1-E2_ATPase"/>
    <property type="match status" value="1"/>
</dbReference>
<accession>A0A2Y9AHQ1</accession>
<dbReference type="CDD" id="cd00371">
    <property type="entry name" value="HMA"/>
    <property type="match status" value="1"/>
</dbReference>
<protein>
    <recommendedName>
        <fullName evidence="11">Cation-transporting P-type ATPase B</fullName>
    </recommendedName>
</protein>
<dbReference type="PRINTS" id="PR00119">
    <property type="entry name" value="CATATPASE"/>
</dbReference>
<feature type="compositionally biased region" description="Basic and acidic residues" evidence="13">
    <location>
        <begin position="80"/>
        <end position="101"/>
    </location>
</feature>
<feature type="transmembrane region" description="Helical" evidence="12">
    <location>
        <begin position="130"/>
        <end position="147"/>
    </location>
</feature>
<dbReference type="Pfam" id="PF00702">
    <property type="entry name" value="Hydrolase"/>
    <property type="match status" value="1"/>
</dbReference>
<sequence length="785" mass="81146">MSSPTTSTPFAEIDLAVEGMTCASCVARVEKKLNAVPGVSATVNLATESAHLTLEEKVPDGDLLGAVERAGYAATVTRRRTADDDATHHGGHGDGGHDTSEHALAGHSHGAGDDTSSPAERRQADLRRRLRVSAVLTVPVVALSMVPPLQLPGWQWLVALLSLPVVTWAAWPFHRSAAKAARHGASTMDTLVSVGVLAATLWSLWALLLGGAGEIGMRMTPHLFPRQGALGEVGMPELYFEVAAVVTTFLLAGRYAESRSRRRAGDALRSLLALGAKDVARLTVDDAGRRTEERVPVERLAAGDLFVVRPGEKVATDGVVVEGSSAVDASMLTGEPVPVDVGPGDTVTGATVNASGRLVVRATRVGEETTLARIGRLVTRAQTGKAPVQRLADRISAVFVPVVFVIAIGTFAVWMLSGANLQAAFTAAVAVLIIACPCALGLATPTALLVGSGRASQLGIVIKGPEILESTRRIDTMVLDKTGTVTEGRMELADVTGSRAEVLRLAGAVEAASEHPIAQAVATGARAELGDLPEVTGFTGHAGRGVSGTVEGHVVLVGRPAWLTERGVTVPDGVTRDHADAERTGATAVVVAWDGTARGVLAVRDTVKATSAEAVSRLRELGVRPMLLTGDNRATAEAVAREVGIPAEDVLAEVLPEDKLDVVARLQGEGRVVAMVGDGVNDAAALAQAGQQGLGLAMGTGTDVAIEASDITLVTGDLRAAPTSIAVSRATLRVIKQNLFWAFAYNVAAIPLAALGLLNPMIAGAAMAASSVIVVGNSLRLRRAG</sequence>
<dbReference type="InterPro" id="IPR018303">
    <property type="entry name" value="ATPase_P-typ_P_site"/>
</dbReference>
<dbReference type="AlphaFoldDB" id="A0A2Y9AHQ1"/>
<keyword evidence="9 12" id="KW-0472">Membrane</keyword>
<dbReference type="SFLD" id="SFLDF00027">
    <property type="entry name" value="p-type_atpase"/>
    <property type="match status" value="1"/>
</dbReference>
<dbReference type="InterPro" id="IPR023299">
    <property type="entry name" value="ATPase_P-typ_cyto_dom_N"/>
</dbReference>
<dbReference type="InterPro" id="IPR027256">
    <property type="entry name" value="P-typ_ATPase_IB"/>
</dbReference>
<feature type="transmembrane region" description="Helical" evidence="12">
    <location>
        <begin position="395"/>
        <end position="417"/>
    </location>
</feature>
<dbReference type="OrthoDB" id="7059309at2"/>
<feature type="transmembrane region" description="Helical" evidence="12">
    <location>
        <begin position="153"/>
        <end position="171"/>
    </location>
</feature>
<comment type="subcellular location">
    <subcellularLocation>
        <location evidence="1">Cell membrane</location>
        <topology evidence="1">Multi-pass membrane protein</topology>
    </subcellularLocation>
</comment>
<dbReference type="GO" id="GO:0055070">
    <property type="term" value="P:copper ion homeostasis"/>
    <property type="evidence" value="ECO:0007669"/>
    <property type="project" value="TreeGrafter"/>
</dbReference>
<feature type="domain" description="HMA" evidence="14">
    <location>
        <begin position="11"/>
        <end position="75"/>
    </location>
</feature>
<feature type="transmembrane region" description="Helical" evidence="12">
    <location>
        <begin position="423"/>
        <end position="450"/>
    </location>
</feature>
<dbReference type="PROSITE" id="PS50846">
    <property type="entry name" value="HMA_2"/>
    <property type="match status" value="1"/>
</dbReference>
<dbReference type="SUPFAM" id="SSF56784">
    <property type="entry name" value="HAD-like"/>
    <property type="match status" value="1"/>
</dbReference>